<evidence type="ECO:0000256" key="3">
    <source>
        <dbReference type="ARBA" id="ARBA00022630"/>
    </source>
</evidence>
<keyword evidence="9" id="KW-1185">Reference proteome</keyword>
<dbReference type="Pfam" id="PF04205">
    <property type="entry name" value="FMN_bind"/>
    <property type="match status" value="1"/>
</dbReference>
<dbReference type="PIRSF" id="PIRSF006091">
    <property type="entry name" value="E_trnsport_RnfG"/>
    <property type="match status" value="1"/>
</dbReference>
<reference evidence="8 9" key="1">
    <citation type="submission" date="2022-06" db="EMBL/GenBank/DDBJ databases">
        <title>Isolation of gut microbiota from human fecal samples.</title>
        <authorList>
            <person name="Pamer E.G."/>
            <person name="Barat B."/>
            <person name="Waligurski E."/>
            <person name="Medina S."/>
            <person name="Paddock L."/>
            <person name="Mostad J."/>
        </authorList>
    </citation>
    <scope>NUCLEOTIDE SEQUENCE [LARGE SCALE GENOMIC DNA]</scope>
    <source>
        <strain evidence="8 9">DFI.7.95</strain>
    </source>
</reference>
<organism evidence="8 9">
    <name type="scientific">Tissierella carlieri</name>
    <dbReference type="NCBI Taxonomy" id="689904"/>
    <lineage>
        <taxon>Bacteria</taxon>
        <taxon>Bacillati</taxon>
        <taxon>Bacillota</taxon>
        <taxon>Tissierellia</taxon>
        <taxon>Tissierellales</taxon>
        <taxon>Tissierellaceae</taxon>
        <taxon>Tissierella</taxon>
    </lineage>
</organism>
<evidence type="ECO:0000256" key="1">
    <source>
        <dbReference type="ARBA" id="ARBA00022448"/>
    </source>
</evidence>
<name>A0ABT1SB66_9FIRM</name>
<comment type="cofactor">
    <cofactor evidence="6">
        <name>FMN</name>
        <dbReference type="ChEBI" id="CHEBI:58210"/>
    </cofactor>
</comment>
<evidence type="ECO:0000256" key="6">
    <source>
        <dbReference type="HAMAP-Rule" id="MF_00479"/>
    </source>
</evidence>
<comment type="subunit">
    <text evidence="6">The complex is composed of six subunits: RnfA, RnfB, RnfC, RnfD, RnfE and RnfG.</text>
</comment>
<evidence type="ECO:0000313" key="8">
    <source>
        <dbReference type="EMBL" id="MCQ4923706.1"/>
    </source>
</evidence>
<keyword evidence="5 6" id="KW-0249">Electron transport</keyword>
<keyword evidence="6" id="KW-0812">Transmembrane</keyword>
<keyword evidence="3 6" id="KW-0285">Flavoprotein</keyword>
<evidence type="ECO:0000256" key="4">
    <source>
        <dbReference type="ARBA" id="ARBA00022643"/>
    </source>
</evidence>
<dbReference type="InterPro" id="IPR007329">
    <property type="entry name" value="FMN-bd"/>
</dbReference>
<comment type="subcellular location">
    <subcellularLocation>
        <location evidence="6">Cell membrane</location>
        <topology evidence="6">Single-pass membrane protein</topology>
    </subcellularLocation>
</comment>
<dbReference type="RefSeq" id="WP_216556192.1">
    <property type="nucleotide sequence ID" value="NZ_JAHLOH010000018.1"/>
</dbReference>
<keyword evidence="6" id="KW-1003">Cell membrane</keyword>
<dbReference type="PANTHER" id="PTHR36118:SF1">
    <property type="entry name" value="ION-TRANSLOCATING OXIDOREDUCTASE COMPLEX SUBUNIT G"/>
    <property type="match status" value="1"/>
</dbReference>
<feature type="domain" description="FMN-binding" evidence="7">
    <location>
        <begin position="96"/>
        <end position="175"/>
    </location>
</feature>
<proteinExistence type="inferred from homology"/>
<keyword evidence="4 6" id="KW-0288">FMN</keyword>
<feature type="modified residue" description="FMN phosphoryl threonine" evidence="6">
    <location>
        <position position="158"/>
    </location>
</feature>
<dbReference type="EMBL" id="JANGAC010000008">
    <property type="protein sequence ID" value="MCQ4923706.1"/>
    <property type="molecule type" value="Genomic_DNA"/>
</dbReference>
<dbReference type="HAMAP" id="MF_00479">
    <property type="entry name" value="RsxG_RnfG"/>
    <property type="match status" value="1"/>
</dbReference>
<gene>
    <name evidence="6" type="primary">rnfG</name>
    <name evidence="8" type="ORF">NE686_11450</name>
</gene>
<keyword evidence="6" id="KW-1278">Translocase</keyword>
<evidence type="ECO:0000256" key="2">
    <source>
        <dbReference type="ARBA" id="ARBA00022553"/>
    </source>
</evidence>
<keyword evidence="6" id="KW-1133">Transmembrane helix</keyword>
<evidence type="ECO:0000313" key="9">
    <source>
        <dbReference type="Proteomes" id="UP001524478"/>
    </source>
</evidence>
<keyword evidence="2 6" id="KW-0597">Phosphoprotein</keyword>
<dbReference type="InterPro" id="IPR010209">
    <property type="entry name" value="Ion_transpt_RnfG/RsxG"/>
</dbReference>
<keyword evidence="1 6" id="KW-0813">Transport</keyword>
<protein>
    <recommendedName>
        <fullName evidence="6">Ion-translocating oxidoreductase complex subunit G</fullName>
        <ecNumber evidence="6">7.-.-.-</ecNumber>
    </recommendedName>
    <alternativeName>
        <fullName evidence="6">Rnf electron transport complex subunit G</fullName>
    </alternativeName>
</protein>
<dbReference type="PANTHER" id="PTHR36118">
    <property type="entry name" value="ION-TRANSLOCATING OXIDOREDUCTASE COMPLEX SUBUNIT G"/>
    <property type="match status" value="1"/>
</dbReference>
<accession>A0ABT1SB66</accession>
<keyword evidence="6" id="KW-0472">Membrane</keyword>
<sequence>MKETIKLGLILFIITAISAGVLAVSNNLTKGKIAELEMAGSMEALKEIFGEDSKFKPLDEGKFNEIKGNNESVVEIFEAYSGENLNGYAIKMVSKGFGGDLVTLTGFSIDGNVKGMRLVEHSETKGLGSKAAEPEFYNKFADKIAAEEITVETISGATVTSKGVMAGVNAAREVFNTQLSN</sequence>
<comment type="similarity">
    <text evidence="6">Belongs to the RnfG family.</text>
</comment>
<evidence type="ECO:0000256" key="5">
    <source>
        <dbReference type="ARBA" id="ARBA00022982"/>
    </source>
</evidence>
<evidence type="ECO:0000259" key="7">
    <source>
        <dbReference type="SMART" id="SM00900"/>
    </source>
</evidence>
<comment type="caution">
    <text evidence="8">The sequence shown here is derived from an EMBL/GenBank/DDBJ whole genome shotgun (WGS) entry which is preliminary data.</text>
</comment>
<dbReference type="Proteomes" id="UP001524478">
    <property type="component" value="Unassembled WGS sequence"/>
</dbReference>
<dbReference type="EC" id="7.-.-.-" evidence="6"/>
<comment type="function">
    <text evidence="6">Part of a membrane-bound complex that couples electron transfer with translocation of ions across the membrane.</text>
</comment>
<dbReference type="SMART" id="SM00900">
    <property type="entry name" value="FMN_bind"/>
    <property type="match status" value="1"/>
</dbReference>